<sequence length="40" mass="4528">MLLMPSLQLSKHVYIGFGKIKEFCAMNSIVIFVILCVKVI</sequence>
<dbReference type="AlphaFoldDB" id="A0AAF1AQT3"/>
<keyword evidence="1" id="KW-0812">Transmembrane</keyword>
<name>A0AAF1AQT3_DAUCS</name>
<accession>A0AAF1AQT3</accession>
<feature type="transmembrane region" description="Helical" evidence="1">
    <location>
        <begin position="20"/>
        <end position="37"/>
    </location>
</feature>
<keyword evidence="1" id="KW-0472">Membrane</keyword>
<evidence type="ECO:0000256" key="1">
    <source>
        <dbReference type="SAM" id="Phobius"/>
    </source>
</evidence>
<protein>
    <submittedName>
        <fullName evidence="2">Uncharacterized protein</fullName>
    </submittedName>
</protein>
<keyword evidence="1" id="KW-1133">Transmembrane helix</keyword>
<proteinExistence type="predicted"/>
<dbReference type="Proteomes" id="UP000077755">
    <property type="component" value="Chromosome 3"/>
</dbReference>
<keyword evidence="3" id="KW-1185">Reference proteome</keyword>
<reference evidence="2" key="2">
    <citation type="submission" date="2022-03" db="EMBL/GenBank/DDBJ databases">
        <title>Draft title - Genomic analysis of global carrot germplasm unveils the trajectory of domestication and the origin of high carotenoid orange carrot.</title>
        <authorList>
            <person name="Iorizzo M."/>
            <person name="Ellison S."/>
            <person name="Senalik D."/>
            <person name="Macko-Podgorni A."/>
            <person name="Grzebelus D."/>
            <person name="Bostan H."/>
            <person name="Rolling W."/>
            <person name="Curaba J."/>
            <person name="Simon P."/>
        </authorList>
    </citation>
    <scope>NUCLEOTIDE SEQUENCE</scope>
    <source>
        <tissue evidence="2">Leaf</tissue>
    </source>
</reference>
<dbReference type="EMBL" id="CP093345">
    <property type="protein sequence ID" value="WOG92054.1"/>
    <property type="molecule type" value="Genomic_DNA"/>
</dbReference>
<gene>
    <name evidence="2" type="ORF">DCAR_0311311</name>
</gene>
<evidence type="ECO:0000313" key="3">
    <source>
        <dbReference type="Proteomes" id="UP000077755"/>
    </source>
</evidence>
<organism evidence="2 3">
    <name type="scientific">Daucus carota subsp. sativus</name>
    <name type="common">Carrot</name>
    <dbReference type="NCBI Taxonomy" id="79200"/>
    <lineage>
        <taxon>Eukaryota</taxon>
        <taxon>Viridiplantae</taxon>
        <taxon>Streptophyta</taxon>
        <taxon>Embryophyta</taxon>
        <taxon>Tracheophyta</taxon>
        <taxon>Spermatophyta</taxon>
        <taxon>Magnoliopsida</taxon>
        <taxon>eudicotyledons</taxon>
        <taxon>Gunneridae</taxon>
        <taxon>Pentapetalae</taxon>
        <taxon>asterids</taxon>
        <taxon>campanulids</taxon>
        <taxon>Apiales</taxon>
        <taxon>Apiaceae</taxon>
        <taxon>Apioideae</taxon>
        <taxon>Scandiceae</taxon>
        <taxon>Daucinae</taxon>
        <taxon>Daucus</taxon>
        <taxon>Daucus sect. Daucus</taxon>
    </lineage>
</organism>
<reference evidence="2" key="1">
    <citation type="journal article" date="2016" name="Nat. Genet.">
        <title>A high-quality carrot genome assembly provides new insights into carotenoid accumulation and asterid genome evolution.</title>
        <authorList>
            <person name="Iorizzo M."/>
            <person name="Ellison S."/>
            <person name="Senalik D."/>
            <person name="Zeng P."/>
            <person name="Satapoomin P."/>
            <person name="Huang J."/>
            <person name="Bowman M."/>
            <person name="Iovene M."/>
            <person name="Sanseverino W."/>
            <person name="Cavagnaro P."/>
            <person name="Yildiz M."/>
            <person name="Macko-Podgorni A."/>
            <person name="Moranska E."/>
            <person name="Grzebelus E."/>
            <person name="Grzebelus D."/>
            <person name="Ashrafi H."/>
            <person name="Zheng Z."/>
            <person name="Cheng S."/>
            <person name="Spooner D."/>
            <person name="Van Deynze A."/>
            <person name="Simon P."/>
        </authorList>
    </citation>
    <scope>NUCLEOTIDE SEQUENCE</scope>
    <source>
        <tissue evidence="2">Leaf</tissue>
    </source>
</reference>
<evidence type="ECO:0000313" key="2">
    <source>
        <dbReference type="EMBL" id="WOG92054.1"/>
    </source>
</evidence>